<dbReference type="RefSeq" id="WP_257720556.1">
    <property type="nucleotide sequence ID" value="NZ_CP013118.1"/>
</dbReference>
<evidence type="ECO:0000313" key="1">
    <source>
        <dbReference type="EMBL" id="ALO15211.1"/>
    </source>
</evidence>
<evidence type="ECO:0000313" key="2">
    <source>
        <dbReference type="Proteomes" id="UP000064893"/>
    </source>
</evidence>
<reference evidence="1 2" key="1">
    <citation type="submission" date="2015-11" db="EMBL/GenBank/DDBJ databases">
        <title>Description and complete genome sequence of a novel strain predominating in hypersaline microbial mats and representing a new family of the Bacteriodetes phylum.</title>
        <authorList>
            <person name="Spring S."/>
            <person name="Bunk B."/>
            <person name="Sproer C."/>
            <person name="Klenk H.-P."/>
        </authorList>
    </citation>
    <scope>NUCLEOTIDE SEQUENCE [LARGE SCALE GENOMIC DNA]</scope>
    <source>
        <strain evidence="1 2">L21-Spi-D4</strain>
    </source>
</reference>
<protein>
    <submittedName>
        <fullName evidence="1">Uncharacterized protein</fullName>
    </submittedName>
</protein>
<dbReference type="KEGG" id="blq:L21SP5_01565"/>
<organism evidence="1 2">
    <name type="scientific">Salinivirga cyanobacteriivorans</name>
    <dbReference type="NCBI Taxonomy" id="1307839"/>
    <lineage>
        <taxon>Bacteria</taxon>
        <taxon>Pseudomonadati</taxon>
        <taxon>Bacteroidota</taxon>
        <taxon>Bacteroidia</taxon>
        <taxon>Bacteroidales</taxon>
        <taxon>Salinivirgaceae</taxon>
        <taxon>Salinivirga</taxon>
    </lineage>
</organism>
<accession>A0A0S2HYV4</accession>
<dbReference type="EMBL" id="CP013118">
    <property type="protein sequence ID" value="ALO15211.1"/>
    <property type="molecule type" value="Genomic_DNA"/>
</dbReference>
<dbReference type="AlphaFoldDB" id="A0A0S2HYV4"/>
<name>A0A0S2HYV4_9BACT</name>
<sequence length="41" mass="4966">MSYIPELKSTSYLGLVRAYWELEPEKIEDLFNEINQFEKQL</sequence>
<proteinExistence type="predicted"/>
<dbReference type="Proteomes" id="UP000064893">
    <property type="component" value="Chromosome"/>
</dbReference>
<keyword evidence="2" id="KW-1185">Reference proteome</keyword>
<gene>
    <name evidence="1" type="ORF">L21SP5_01565</name>
</gene>